<dbReference type="EMBL" id="JAIWYP010000002">
    <property type="protein sequence ID" value="KAH3867709.1"/>
    <property type="molecule type" value="Genomic_DNA"/>
</dbReference>
<name>A0A9D4M139_DREPO</name>
<keyword evidence="1" id="KW-0472">Membrane</keyword>
<sequence length="83" mass="9803">MLATYVIFLTEDVVEKENTWYMWVVGACVGTFVMLLIGTVVTLYYMWRHRVVLVMKIVHYFQAYEEDGKVFHVVGTCFLNKQQ</sequence>
<reference evidence="2" key="1">
    <citation type="journal article" date="2019" name="bioRxiv">
        <title>The Genome of the Zebra Mussel, Dreissena polymorpha: A Resource for Invasive Species Research.</title>
        <authorList>
            <person name="McCartney M.A."/>
            <person name="Auch B."/>
            <person name="Kono T."/>
            <person name="Mallez S."/>
            <person name="Zhang Y."/>
            <person name="Obille A."/>
            <person name="Becker A."/>
            <person name="Abrahante J.E."/>
            <person name="Garbe J."/>
            <person name="Badalamenti J.P."/>
            <person name="Herman A."/>
            <person name="Mangelson H."/>
            <person name="Liachko I."/>
            <person name="Sullivan S."/>
            <person name="Sone E.D."/>
            <person name="Koren S."/>
            <person name="Silverstein K.A.T."/>
            <person name="Beckman K.B."/>
            <person name="Gohl D.M."/>
        </authorList>
    </citation>
    <scope>NUCLEOTIDE SEQUENCE</scope>
    <source>
        <strain evidence="2">Duluth1</strain>
        <tissue evidence="2">Whole animal</tissue>
    </source>
</reference>
<protein>
    <submittedName>
        <fullName evidence="2">Uncharacterized protein</fullName>
    </submittedName>
</protein>
<dbReference type="AlphaFoldDB" id="A0A9D4M139"/>
<reference evidence="2" key="2">
    <citation type="submission" date="2020-11" db="EMBL/GenBank/DDBJ databases">
        <authorList>
            <person name="McCartney M.A."/>
            <person name="Auch B."/>
            <person name="Kono T."/>
            <person name="Mallez S."/>
            <person name="Becker A."/>
            <person name="Gohl D.M."/>
            <person name="Silverstein K.A.T."/>
            <person name="Koren S."/>
            <person name="Bechman K.B."/>
            <person name="Herman A."/>
            <person name="Abrahante J.E."/>
            <person name="Garbe J."/>
        </authorList>
    </citation>
    <scope>NUCLEOTIDE SEQUENCE</scope>
    <source>
        <strain evidence="2">Duluth1</strain>
        <tissue evidence="2">Whole animal</tissue>
    </source>
</reference>
<comment type="caution">
    <text evidence="2">The sequence shown here is derived from an EMBL/GenBank/DDBJ whole genome shotgun (WGS) entry which is preliminary data.</text>
</comment>
<evidence type="ECO:0000313" key="3">
    <source>
        <dbReference type="Proteomes" id="UP000828390"/>
    </source>
</evidence>
<gene>
    <name evidence="2" type="ORF">DPMN_030842</name>
</gene>
<keyword evidence="1" id="KW-0812">Transmembrane</keyword>
<evidence type="ECO:0000256" key="1">
    <source>
        <dbReference type="SAM" id="Phobius"/>
    </source>
</evidence>
<evidence type="ECO:0000313" key="2">
    <source>
        <dbReference type="EMBL" id="KAH3867709.1"/>
    </source>
</evidence>
<dbReference type="Proteomes" id="UP000828390">
    <property type="component" value="Unassembled WGS sequence"/>
</dbReference>
<keyword evidence="1" id="KW-1133">Transmembrane helix</keyword>
<feature type="transmembrane region" description="Helical" evidence="1">
    <location>
        <begin position="20"/>
        <end position="47"/>
    </location>
</feature>
<organism evidence="2 3">
    <name type="scientific">Dreissena polymorpha</name>
    <name type="common">Zebra mussel</name>
    <name type="synonym">Mytilus polymorpha</name>
    <dbReference type="NCBI Taxonomy" id="45954"/>
    <lineage>
        <taxon>Eukaryota</taxon>
        <taxon>Metazoa</taxon>
        <taxon>Spiralia</taxon>
        <taxon>Lophotrochozoa</taxon>
        <taxon>Mollusca</taxon>
        <taxon>Bivalvia</taxon>
        <taxon>Autobranchia</taxon>
        <taxon>Heteroconchia</taxon>
        <taxon>Euheterodonta</taxon>
        <taxon>Imparidentia</taxon>
        <taxon>Neoheterodontei</taxon>
        <taxon>Myida</taxon>
        <taxon>Dreissenoidea</taxon>
        <taxon>Dreissenidae</taxon>
        <taxon>Dreissena</taxon>
    </lineage>
</organism>
<keyword evidence="3" id="KW-1185">Reference proteome</keyword>
<proteinExistence type="predicted"/>
<accession>A0A9D4M139</accession>